<organism evidence="2 3">
    <name type="scientific">Blautia stercoris</name>
    <dbReference type="NCBI Taxonomy" id="871664"/>
    <lineage>
        <taxon>Bacteria</taxon>
        <taxon>Bacillati</taxon>
        <taxon>Bacillota</taxon>
        <taxon>Clostridia</taxon>
        <taxon>Lachnospirales</taxon>
        <taxon>Lachnospiraceae</taxon>
        <taxon>Blautia</taxon>
    </lineage>
</organism>
<evidence type="ECO:0000313" key="3">
    <source>
        <dbReference type="Proteomes" id="UP000661649"/>
    </source>
</evidence>
<proteinExistence type="predicted"/>
<reference evidence="2 3" key="1">
    <citation type="submission" date="2020-08" db="EMBL/GenBank/DDBJ databases">
        <title>Genome public.</title>
        <authorList>
            <person name="Liu C."/>
            <person name="Sun Q."/>
        </authorList>
    </citation>
    <scope>NUCLEOTIDE SEQUENCE [LARGE SCALE GENOMIC DNA]</scope>
    <source>
        <strain evidence="2 3">3_YM_SP_D4_24.mj</strain>
    </source>
</reference>
<name>A0ABR7PA51_9FIRM</name>
<keyword evidence="1" id="KW-0472">Membrane</keyword>
<feature type="transmembrane region" description="Helical" evidence="1">
    <location>
        <begin position="112"/>
        <end position="130"/>
    </location>
</feature>
<protein>
    <submittedName>
        <fullName evidence="2">Metal-dependent hydrolase</fullName>
    </submittedName>
</protein>
<sequence>MTGKTHLAVGTAAALCVTQPPHLRDWVLCIGAAVVGSVISDVDVSTSDSREALNKITAVSCLAFVVVVILECIFHLGILKNFNRESSLFRFIIGFAVMLIVCTFGKNQPHRSFMHSILGLLIFSGIVAFMYPEVELYFAIAMLSHIMIDLLNKRKVRLLYPWGNGWCLRLCTADGIVNTLLFWLGSAVAMIASFWLVVSKYAPELLKMLQ</sequence>
<comment type="caution">
    <text evidence="2">The sequence shown here is derived from an EMBL/GenBank/DDBJ whole genome shotgun (WGS) entry which is preliminary data.</text>
</comment>
<evidence type="ECO:0000256" key="1">
    <source>
        <dbReference type="SAM" id="Phobius"/>
    </source>
</evidence>
<dbReference type="GO" id="GO:0016787">
    <property type="term" value="F:hydrolase activity"/>
    <property type="evidence" value="ECO:0007669"/>
    <property type="project" value="UniProtKB-KW"/>
</dbReference>
<evidence type="ECO:0000313" key="2">
    <source>
        <dbReference type="EMBL" id="MBC8628203.1"/>
    </source>
</evidence>
<gene>
    <name evidence="2" type="ORF">H8712_06175</name>
</gene>
<keyword evidence="3" id="KW-1185">Reference proteome</keyword>
<keyword evidence="1" id="KW-1133">Transmembrane helix</keyword>
<dbReference type="InterPro" id="IPR007404">
    <property type="entry name" value="YdjM-like"/>
</dbReference>
<feature type="transmembrane region" description="Helical" evidence="1">
    <location>
        <begin position="173"/>
        <end position="198"/>
    </location>
</feature>
<keyword evidence="1" id="KW-0812">Transmembrane</keyword>
<feature type="transmembrane region" description="Helical" evidence="1">
    <location>
        <begin position="56"/>
        <end position="76"/>
    </location>
</feature>
<dbReference type="EMBL" id="JACRTP010000002">
    <property type="protein sequence ID" value="MBC8628203.1"/>
    <property type="molecule type" value="Genomic_DNA"/>
</dbReference>
<accession>A0ABR7PA51</accession>
<dbReference type="Pfam" id="PF04307">
    <property type="entry name" value="YdjM"/>
    <property type="match status" value="1"/>
</dbReference>
<keyword evidence="2" id="KW-0378">Hydrolase</keyword>
<dbReference type="Proteomes" id="UP000661649">
    <property type="component" value="Unassembled WGS sequence"/>
</dbReference>
<feature type="transmembrane region" description="Helical" evidence="1">
    <location>
        <begin position="88"/>
        <end position="105"/>
    </location>
</feature>
<dbReference type="RefSeq" id="WP_187558454.1">
    <property type="nucleotide sequence ID" value="NZ_JACRTP010000002.1"/>
</dbReference>